<accession>A0ABT7E368</accession>
<dbReference type="RefSeq" id="WP_284102808.1">
    <property type="nucleotide sequence ID" value="NZ_JARRAF010000039.1"/>
</dbReference>
<sequence length="325" mass="35486">MPATKSVMPEAQKSLIHWMDCQAQGKLFGPATAVSLLRAKLPTNAVSDATLKRVYTGKAPVDLSLLELIAQTWDVSTSNLLQPKLAGCERRNGTMMQYGRAYPCVAWLTKEVPIAPDELVAFDLGIEGLVIAPLRVALPGAVRRLAHAELIGHLPLSMAGTVYAVDCGRWMDQIESMPMEIFDTTGELLDAINVETVIAIILPGSPFEDSDLPASRCRVKVGSDVPIIFVDSYHANLPRDMQYVAMTNFWLLPPSADKISTVLHAMLHYQTDRTRTMYHEKSQEPRTLTDQELESVSAGISDTGTPPVMPCGPNPTVPPVINLPT</sequence>
<name>A0ABT7E368_9NEIS</name>
<keyword evidence="2" id="KW-1185">Reference proteome</keyword>
<comment type="caution">
    <text evidence="1">The sequence shown here is derived from an EMBL/GenBank/DDBJ whole genome shotgun (WGS) entry which is preliminary data.</text>
</comment>
<dbReference type="EMBL" id="JARRAF010000039">
    <property type="protein sequence ID" value="MDK2126489.1"/>
    <property type="molecule type" value="Genomic_DNA"/>
</dbReference>
<protein>
    <submittedName>
        <fullName evidence="1">Uncharacterized protein</fullName>
    </submittedName>
</protein>
<proteinExistence type="predicted"/>
<evidence type="ECO:0000313" key="1">
    <source>
        <dbReference type="EMBL" id="MDK2126489.1"/>
    </source>
</evidence>
<evidence type="ECO:0000313" key="2">
    <source>
        <dbReference type="Proteomes" id="UP001172778"/>
    </source>
</evidence>
<reference evidence="1" key="1">
    <citation type="submission" date="2023-03" db="EMBL/GenBank/DDBJ databases">
        <title>Chitinimonas shenzhenensis gen. nov., sp. nov., a novel member of family Burkholderiaceae isolated from activated sludge collected in Shen Zhen, China.</title>
        <authorList>
            <person name="Wang X."/>
        </authorList>
    </citation>
    <scope>NUCLEOTIDE SEQUENCE</scope>
    <source>
        <strain evidence="1">DQS-5</strain>
    </source>
</reference>
<organism evidence="1 2">
    <name type="scientific">Parachitinimonas caeni</name>
    <dbReference type="NCBI Taxonomy" id="3031301"/>
    <lineage>
        <taxon>Bacteria</taxon>
        <taxon>Pseudomonadati</taxon>
        <taxon>Pseudomonadota</taxon>
        <taxon>Betaproteobacteria</taxon>
        <taxon>Neisseriales</taxon>
        <taxon>Chitinibacteraceae</taxon>
        <taxon>Parachitinimonas</taxon>
    </lineage>
</organism>
<gene>
    <name evidence="1" type="ORF">PZA18_20825</name>
</gene>
<dbReference type="Proteomes" id="UP001172778">
    <property type="component" value="Unassembled WGS sequence"/>
</dbReference>